<keyword evidence="1" id="KW-0378">Hydrolase</keyword>
<keyword evidence="2" id="KW-1185">Reference proteome</keyword>
<accession>A0ABW6BGX3</accession>
<reference evidence="2" key="1">
    <citation type="journal article" date="2019" name="Int. J. Syst. Evol. Microbiol.">
        <title>The Global Catalogue of Microorganisms (GCM) 10K type strain sequencing project: providing services to taxonomists for standard genome sequencing and annotation.</title>
        <authorList>
            <consortium name="The Broad Institute Genomics Platform"/>
            <consortium name="The Broad Institute Genome Sequencing Center for Infectious Disease"/>
            <person name="Wu L."/>
            <person name="Ma J."/>
        </authorList>
    </citation>
    <scope>NUCLEOTIDE SEQUENCE [LARGE SCALE GENOMIC DNA]</scope>
    <source>
        <strain evidence="2">KCTC 22814</strain>
    </source>
</reference>
<dbReference type="RefSeq" id="WP_320183005.1">
    <property type="nucleotide sequence ID" value="NZ_CP138332.1"/>
</dbReference>
<evidence type="ECO:0000313" key="1">
    <source>
        <dbReference type="EMBL" id="MFD2967729.1"/>
    </source>
</evidence>
<keyword evidence="1" id="KW-0645">Protease</keyword>
<sequence length="461" mass="53596">MRTTLLILFFLSANVLLYAQINRNYEQELFSLLQNGKNFEAREFKVKYKDQLPPNKALELLFNMHMSLAFNQSDSTIIYFEEFISNPDYGRNVAPLVGVYYFRLCETYEGKQQFDKAILTMERRIDNLKLNPYSLPTEVIVKELSEAENKISSLKYKLQFEPIRRVISDGRNTQINLKDGSYIRFDAQYNGHTVETFFDTGISDFCIMEKTIADEIGVKYKSNQNGDYMLKGRSIKANEGFIDSIELKGVKLFNIPVLVLADKFTSYLPSNINPNLRQNLEQDLLKSRQVLCGLAVMKLIGKIEIDWKSNTLTFLKKDDHRPAASKWISNLMLVKNGAYLNMQINKTDFIGFLDLAGDYYLFLTYPYFFESNSDYIRHDTQKPPFSRIGFFEVQENIERYRVNKPVIDFDGRTIDIIKYQKDIYTVAGNNNFDGLVGLKFFKNTFSKTIIDFSSMTIRCED</sequence>
<dbReference type="Pfam" id="PF13650">
    <property type="entry name" value="Asp_protease_2"/>
    <property type="match status" value="1"/>
</dbReference>
<dbReference type="Gene3D" id="2.40.70.10">
    <property type="entry name" value="Acid Proteases"/>
    <property type="match status" value="1"/>
</dbReference>
<dbReference type="GO" id="GO:0006508">
    <property type="term" value="P:proteolysis"/>
    <property type="evidence" value="ECO:0007669"/>
    <property type="project" value="UniProtKB-KW"/>
</dbReference>
<gene>
    <name evidence="1" type="ORF">ACFS7Y_10040</name>
</gene>
<organism evidence="1 2">
    <name type="scientific">Sphingobacterium bambusae</name>
    <dbReference type="NCBI Taxonomy" id="662858"/>
    <lineage>
        <taxon>Bacteria</taxon>
        <taxon>Pseudomonadati</taxon>
        <taxon>Bacteroidota</taxon>
        <taxon>Sphingobacteriia</taxon>
        <taxon>Sphingobacteriales</taxon>
        <taxon>Sphingobacteriaceae</taxon>
        <taxon>Sphingobacterium</taxon>
    </lineage>
</organism>
<proteinExistence type="predicted"/>
<dbReference type="InterPro" id="IPR021109">
    <property type="entry name" value="Peptidase_aspartic_dom_sf"/>
</dbReference>
<dbReference type="Proteomes" id="UP001597525">
    <property type="component" value="Unassembled WGS sequence"/>
</dbReference>
<evidence type="ECO:0000313" key="2">
    <source>
        <dbReference type="Proteomes" id="UP001597525"/>
    </source>
</evidence>
<name>A0ABW6BGX3_9SPHI</name>
<protein>
    <submittedName>
        <fullName evidence="1">Aspartyl protease family protein</fullName>
    </submittedName>
</protein>
<dbReference type="GO" id="GO:0008233">
    <property type="term" value="F:peptidase activity"/>
    <property type="evidence" value="ECO:0007669"/>
    <property type="project" value="UniProtKB-KW"/>
</dbReference>
<comment type="caution">
    <text evidence="1">The sequence shown here is derived from an EMBL/GenBank/DDBJ whole genome shotgun (WGS) entry which is preliminary data.</text>
</comment>
<dbReference type="EMBL" id="JBHUPB010000007">
    <property type="protein sequence ID" value="MFD2967729.1"/>
    <property type="molecule type" value="Genomic_DNA"/>
</dbReference>